<gene>
    <name evidence="2" type="ORF">HaLaN_14311</name>
</gene>
<dbReference type="GO" id="GO:0016020">
    <property type="term" value="C:membrane"/>
    <property type="evidence" value="ECO:0007669"/>
    <property type="project" value="UniProtKB-ARBA"/>
</dbReference>
<dbReference type="EMBL" id="BLLF01001179">
    <property type="protein sequence ID" value="GFH17637.1"/>
    <property type="molecule type" value="Genomic_DNA"/>
</dbReference>
<dbReference type="SUPFAM" id="SSF82185">
    <property type="entry name" value="Histone H3 K4-specific methyltransferase SET7/9 N-terminal domain"/>
    <property type="match status" value="2"/>
</dbReference>
<comment type="caution">
    <text evidence="2">The sequence shown here is derived from an EMBL/GenBank/DDBJ whole genome shotgun (WGS) entry which is preliminary data.</text>
</comment>
<dbReference type="Pfam" id="PF02493">
    <property type="entry name" value="MORN"/>
    <property type="match status" value="7"/>
</dbReference>
<evidence type="ECO:0000313" key="3">
    <source>
        <dbReference type="Proteomes" id="UP000485058"/>
    </source>
</evidence>
<keyword evidence="3" id="KW-1185">Reference proteome</keyword>
<dbReference type="AlphaFoldDB" id="A0A699Z4S8"/>
<evidence type="ECO:0000256" key="1">
    <source>
        <dbReference type="ARBA" id="ARBA00022737"/>
    </source>
</evidence>
<dbReference type="InterPro" id="IPR003409">
    <property type="entry name" value="MORN"/>
</dbReference>
<evidence type="ECO:0000313" key="2">
    <source>
        <dbReference type="EMBL" id="GFH17637.1"/>
    </source>
</evidence>
<keyword evidence="1" id="KW-0677">Repeat</keyword>
<sequence>MKRGVTTCLLLGCIDLCVDHVMRRGGLKGGRIGKRGIDLERCYQGEFDANGKRSGFGTYRYASKGRMKFKDGGYYDGDFQHDEMTGQATRRFSNGSTYIGTFLKGDMHGSGMLTHRNQDTFEGQMDHNRMHGQGTFRYANGDVYRGDFVANRITGQGTMVYVNGEKYDGAWLDGKRCGQGRCTYANGNNYRGLWADDMFNGQGMLLLAAQVRIWRGVHGSGCTYKEQDVGSGGCCPLAAGCAPL</sequence>
<organism evidence="2 3">
    <name type="scientific">Haematococcus lacustris</name>
    <name type="common">Green alga</name>
    <name type="synonym">Haematococcus pluvialis</name>
    <dbReference type="NCBI Taxonomy" id="44745"/>
    <lineage>
        <taxon>Eukaryota</taxon>
        <taxon>Viridiplantae</taxon>
        <taxon>Chlorophyta</taxon>
        <taxon>core chlorophytes</taxon>
        <taxon>Chlorophyceae</taxon>
        <taxon>CS clade</taxon>
        <taxon>Chlamydomonadales</taxon>
        <taxon>Haematococcaceae</taxon>
        <taxon>Haematococcus</taxon>
    </lineage>
</organism>
<proteinExistence type="predicted"/>
<dbReference type="SMART" id="SM00698">
    <property type="entry name" value="MORN"/>
    <property type="match status" value="7"/>
</dbReference>
<protein>
    <submittedName>
        <fullName evidence="2">Uncharacterized protein</fullName>
    </submittedName>
</protein>
<dbReference type="PANTHER" id="PTHR43215">
    <property type="entry name" value="RADIAL SPOKE HEAD 1 HOMOLOG"/>
    <property type="match status" value="1"/>
</dbReference>
<accession>A0A699Z4S8</accession>
<dbReference type="Gene3D" id="2.20.110.10">
    <property type="entry name" value="Histone H3 K4-specific methyltransferase SET7/9 N-terminal domain"/>
    <property type="match status" value="3"/>
</dbReference>
<reference evidence="2 3" key="1">
    <citation type="submission" date="2020-02" db="EMBL/GenBank/DDBJ databases">
        <title>Draft genome sequence of Haematococcus lacustris strain NIES-144.</title>
        <authorList>
            <person name="Morimoto D."/>
            <person name="Nakagawa S."/>
            <person name="Yoshida T."/>
            <person name="Sawayama S."/>
        </authorList>
    </citation>
    <scope>NUCLEOTIDE SEQUENCE [LARGE SCALE GENOMIC DNA]</scope>
    <source>
        <strain evidence="2 3">NIES-144</strain>
    </source>
</reference>
<dbReference type="PANTHER" id="PTHR43215:SF14">
    <property type="entry name" value="RADIAL SPOKE HEAD 1 HOMOLOG"/>
    <property type="match status" value="1"/>
</dbReference>
<name>A0A699Z4S8_HAELA</name>
<dbReference type="Proteomes" id="UP000485058">
    <property type="component" value="Unassembled WGS sequence"/>
</dbReference>